<dbReference type="CDD" id="cd01061">
    <property type="entry name" value="RNase_T2_euk"/>
    <property type="match status" value="1"/>
</dbReference>
<feature type="chain" id="PRO_5040475651" description="ribonuclease T2" evidence="11">
    <location>
        <begin position="21"/>
        <end position="260"/>
    </location>
</feature>
<feature type="active site" evidence="9">
    <location>
        <position position="72"/>
    </location>
</feature>
<dbReference type="PROSITE" id="PS00530">
    <property type="entry name" value="RNASE_T2_1"/>
    <property type="match status" value="1"/>
</dbReference>
<dbReference type="InterPro" id="IPR036430">
    <property type="entry name" value="RNase_T2-like_sf"/>
</dbReference>
<evidence type="ECO:0000256" key="5">
    <source>
        <dbReference type="ARBA" id="ARBA00022801"/>
    </source>
</evidence>
<dbReference type="Proteomes" id="UP000748025">
    <property type="component" value="Unassembled WGS sequence"/>
</dbReference>
<keyword evidence="8" id="KW-0456">Lyase</keyword>
<evidence type="ECO:0000256" key="3">
    <source>
        <dbReference type="ARBA" id="ARBA00022722"/>
    </source>
</evidence>
<evidence type="ECO:0000256" key="6">
    <source>
        <dbReference type="ARBA" id="ARBA00023157"/>
    </source>
</evidence>
<keyword evidence="5" id="KW-0378">Hydrolase</keyword>
<accession>A0A9P7NCH5</accession>
<dbReference type="AlphaFoldDB" id="A0A9P7NCH5"/>
<organism evidence="12 13">
    <name type="scientific">Claviceps pusilla</name>
    <dbReference type="NCBI Taxonomy" id="123648"/>
    <lineage>
        <taxon>Eukaryota</taxon>
        <taxon>Fungi</taxon>
        <taxon>Dikarya</taxon>
        <taxon>Ascomycota</taxon>
        <taxon>Pezizomycotina</taxon>
        <taxon>Sordariomycetes</taxon>
        <taxon>Hypocreomycetidae</taxon>
        <taxon>Hypocreales</taxon>
        <taxon>Clavicipitaceae</taxon>
        <taxon>Claviceps</taxon>
    </lineage>
</organism>
<comment type="caution">
    <text evidence="12">The sequence shown here is derived from an EMBL/GenBank/DDBJ whole genome shotgun (WGS) entry which is preliminary data.</text>
</comment>
<dbReference type="PROSITE" id="PS51257">
    <property type="entry name" value="PROKAR_LIPOPROTEIN"/>
    <property type="match status" value="1"/>
</dbReference>
<dbReference type="GO" id="GO:0006401">
    <property type="term" value="P:RNA catabolic process"/>
    <property type="evidence" value="ECO:0007669"/>
    <property type="project" value="TreeGrafter"/>
</dbReference>
<dbReference type="SUPFAM" id="SSF55895">
    <property type="entry name" value="Ribonuclease Rh-like"/>
    <property type="match status" value="1"/>
</dbReference>
<name>A0A9P7NCH5_9HYPO</name>
<dbReference type="GO" id="GO:0033897">
    <property type="term" value="F:ribonuclease T2 activity"/>
    <property type="evidence" value="ECO:0007669"/>
    <property type="project" value="UniProtKB-EC"/>
</dbReference>
<keyword evidence="3" id="KW-0540">Nuclease</keyword>
<dbReference type="PANTHER" id="PTHR11240:SF22">
    <property type="entry name" value="RIBONUCLEASE T2"/>
    <property type="match status" value="1"/>
</dbReference>
<gene>
    <name evidence="12" type="ORF">E4U43_008605</name>
</gene>
<dbReference type="Pfam" id="PF00445">
    <property type="entry name" value="Ribonuclease_T2"/>
    <property type="match status" value="1"/>
</dbReference>
<keyword evidence="7" id="KW-0325">Glycoprotein</keyword>
<dbReference type="PROSITE" id="PS00531">
    <property type="entry name" value="RNASE_T2_2"/>
    <property type="match status" value="1"/>
</dbReference>
<feature type="active site" evidence="9">
    <location>
        <position position="134"/>
    </location>
</feature>
<feature type="active site" evidence="9">
    <location>
        <position position="130"/>
    </location>
</feature>
<evidence type="ECO:0000313" key="12">
    <source>
        <dbReference type="EMBL" id="KAG6010312.1"/>
    </source>
</evidence>
<dbReference type="PANTHER" id="PTHR11240">
    <property type="entry name" value="RIBONUCLEASE T2"/>
    <property type="match status" value="1"/>
</dbReference>
<evidence type="ECO:0000256" key="9">
    <source>
        <dbReference type="PIRSR" id="PIRSR633697-1"/>
    </source>
</evidence>
<dbReference type="InterPro" id="IPR018188">
    <property type="entry name" value="RNase_T2_His_AS_1"/>
</dbReference>
<proteinExistence type="inferred from homology"/>
<evidence type="ECO:0000256" key="2">
    <source>
        <dbReference type="ARBA" id="ARBA00012571"/>
    </source>
</evidence>
<feature type="signal peptide" evidence="11">
    <location>
        <begin position="1"/>
        <end position="20"/>
    </location>
</feature>
<keyword evidence="6" id="KW-1015">Disulfide bond</keyword>
<evidence type="ECO:0000256" key="4">
    <source>
        <dbReference type="ARBA" id="ARBA00022759"/>
    </source>
</evidence>
<evidence type="ECO:0000256" key="10">
    <source>
        <dbReference type="RuleBase" id="RU004328"/>
    </source>
</evidence>
<evidence type="ECO:0000256" key="11">
    <source>
        <dbReference type="SAM" id="SignalP"/>
    </source>
</evidence>
<dbReference type="Gene3D" id="3.90.730.10">
    <property type="entry name" value="Ribonuclease T2-like"/>
    <property type="match status" value="1"/>
</dbReference>
<protein>
    <recommendedName>
        <fullName evidence="2">ribonuclease T2</fullName>
        <ecNumber evidence="2">4.6.1.19</ecNumber>
    </recommendedName>
</protein>
<keyword evidence="11" id="KW-0732">Signal</keyword>
<dbReference type="InterPro" id="IPR033130">
    <property type="entry name" value="RNase_T2_His_AS_2"/>
</dbReference>
<evidence type="ECO:0000256" key="1">
    <source>
        <dbReference type="ARBA" id="ARBA00007469"/>
    </source>
</evidence>
<reference evidence="12" key="1">
    <citation type="journal article" date="2020" name="bioRxiv">
        <title>Whole genome comparisons of ergot fungi reveals the divergence and evolution of species within the genus Claviceps are the result of varying mechanisms driving genome evolution and host range expansion.</title>
        <authorList>
            <person name="Wyka S.A."/>
            <person name="Mondo S.J."/>
            <person name="Liu M."/>
            <person name="Dettman J."/>
            <person name="Nalam V."/>
            <person name="Broders K.D."/>
        </authorList>
    </citation>
    <scope>NUCLEOTIDE SEQUENCE</scope>
    <source>
        <strain evidence="12">CCC 602</strain>
    </source>
</reference>
<dbReference type="InterPro" id="IPR001568">
    <property type="entry name" value="RNase_T2-like"/>
</dbReference>
<evidence type="ECO:0000313" key="13">
    <source>
        <dbReference type="Proteomes" id="UP000748025"/>
    </source>
</evidence>
<evidence type="ECO:0000256" key="8">
    <source>
        <dbReference type="ARBA" id="ARBA00023239"/>
    </source>
</evidence>
<sequence>MTALLRYSAALTALVGVAIASSQSCPVDIPLSCHNQTIVENTCCFIPSGQLLQTQFWDSQPAAGPPDSWTIHGLWPDNCDGSYPKLCDDSRAYTDIEDVLSSAGATDTLEYMKEFWKDYKGDDETFWQHEWGKHGTCISSLSPSCYSDYQSKEEAVDFFKKTVELFKTLPTYRWLADAGITPSSSKYYSLSKIQSVLSEQHGAEVTLGCKGKALNEVWYHYNVRGSLQTGQFVPAKPDGTKGRCPAKVLYKPKVNLFEGL</sequence>
<keyword evidence="4" id="KW-0255">Endonuclease</keyword>
<keyword evidence="13" id="KW-1185">Reference proteome</keyword>
<dbReference type="InterPro" id="IPR033697">
    <property type="entry name" value="Ribonuclease_T2_eukaryotic"/>
</dbReference>
<dbReference type="GO" id="GO:0016787">
    <property type="term" value="F:hydrolase activity"/>
    <property type="evidence" value="ECO:0007669"/>
    <property type="project" value="UniProtKB-KW"/>
</dbReference>
<dbReference type="EMBL" id="SRPW01000960">
    <property type="protein sequence ID" value="KAG6010312.1"/>
    <property type="molecule type" value="Genomic_DNA"/>
</dbReference>
<comment type="similarity">
    <text evidence="1 10">Belongs to the RNase T2 family.</text>
</comment>
<dbReference type="GO" id="GO:0003723">
    <property type="term" value="F:RNA binding"/>
    <property type="evidence" value="ECO:0007669"/>
    <property type="project" value="InterPro"/>
</dbReference>
<dbReference type="EC" id="4.6.1.19" evidence="2"/>
<evidence type="ECO:0000256" key="7">
    <source>
        <dbReference type="ARBA" id="ARBA00023180"/>
    </source>
</evidence>
<dbReference type="OrthoDB" id="435754at2759"/>
<dbReference type="FunFam" id="3.90.730.10:FF:000004">
    <property type="entry name" value="Ribonuclease T2-like"/>
    <property type="match status" value="1"/>
</dbReference>
<dbReference type="GO" id="GO:0005576">
    <property type="term" value="C:extracellular region"/>
    <property type="evidence" value="ECO:0007669"/>
    <property type="project" value="TreeGrafter"/>
</dbReference>